<dbReference type="GeneID" id="17352245"/>
<dbReference type="PANTHER" id="PTHR15048:SF0">
    <property type="entry name" value="STARCH-BINDING DOMAIN-CONTAINING PROTEIN 1"/>
    <property type="match status" value="1"/>
</dbReference>
<gene>
    <name evidence="3" type="ORF">CHLNCDRAFT_54232</name>
</gene>
<dbReference type="InterPro" id="IPR013783">
    <property type="entry name" value="Ig-like_fold"/>
</dbReference>
<feature type="compositionally biased region" description="Low complexity" evidence="1">
    <location>
        <begin position="378"/>
        <end position="400"/>
    </location>
</feature>
<dbReference type="SMART" id="SM01065">
    <property type="entry name" value="CBM_2"/>
    <property type="match status" value="1"/>
</dbReference>
<dbReference type="Gene3D" id="2.60.40.10">
    <property type="entry name" value="Immunoglobulins"/>
    <property type="match status" value="1"/>
</dbReference>
<feature type="region of interest" description="Disordered" evidence="1">
    <location>
        <begin position="415"/>
        <end position="478"/>
    </location>
</feature>
<name>E1ZN34_CHLVA</name>
<dbReference type="KEGG" id="cvr:CHLNCDRAFT_54232"/>
<dbReference type="eggNOG" id="ENOG502QU99">
    <property type="taxonomic scope" value="Eukaryota"/>
</dbReference>
<dbReference type="RefSeq" id="XP_005844904.1">
    <property type="nucleotide sequence ID" value="XM_005844842.1"/>
</dbReference>
<proteinExistence type="predicted"/>
<dbReference type="InterPro" id="IPR002044">
    <property type="entry name" value="CBM20"/>
</dbReference>
<dbReference type="CDD" id="cd05467">
    <property type="entry name" value="CBM20"/>
    <property type="match status" value="1"/>
</dbReference>
<evidence type="ECO:0000313" key="3">
    <source>
        <dbReference type="EMBL" id="EFN52802.1"/>
    </source>
</evidence>
<dbReference type="InParanoid" id="E1ZN34"/>
<evidence type="ECO:0000259" key="2">
    <source>
        <dbReference type="PROSITE" id="PS51166"/>
    </source>
</evidence>
<keyword evidence="4" id="KW-1185">Reference proteome</keyword>
<feature type="compositionally biased region" description="Pro residues" evidence="1">
    <location>
        <begin position="423"/>
        <end position="433"/>
    </location>
</feature>
<feature type="region of interest" description="Disordered" evidence="1">
    <location>
        <begin position="376"/>
        <end position="403"/>
    </location>
</feature>
<dbReference type="OMA" id="VWEECAN"/>
<dbReference type="InterPro" id="IPR013784">
    <property type="entry name" value="Carb-bd-like_fold"/>
</dbReference>
<dbReference type="Pfam" id="PF00686">
    <property type="entry name" value="CBM_20"/>
    <property type="match status" value="1"/>
</dbReference>
<dbReference type="OrthoDB" id="515601at2759"/>
<dbReference type="EMBL" id="GL433854">
    <property type="protein sequence ID" value="EFN52802.1"/>
    <property type="molecule type" value="Genomic_DNA"/>
</dbReference>
<sequence>MVPLATRAPPACAPARRTSHVACSNRRGAVGTVSTKPRLMLLRAVAAQTVQARAGGAGTVAVTFTINKKLNFGQQMVLVGDAEALGAWELERAPVLTWSEGDDWRVTLDLPAGSQLEYKFAVTSPHEPPVWEECANRSWSAETPFAVLGCSWDSTEVSTRAGARDGGLMLDLPPAYKPAQAMPNSFSAALAKRRDAVTAVNGAMAAASGATAAAEAVVAAAEAAAAAVAQAVTAAEAVVAELSAAGSSSALKAQPVNATLVDAHYSPEQLAFLNRKRSGSPGMAAQATAVASRPAQQTAAAAAEAVLAATTAAAGAAANVVAVAESVAAELTGAAPAAGAAASPAKAHHAAPSAAAGASYTPEQLEFMRRKLNSSVRAQPAAANGAAPAAASRAGPAPAGHEAAYSPEQLEFLRRKGVSPQSAAPPPPPPARPGSPTRPQAPRPSSRPRSPSPSGGAAPGGQHYSPEQLAFLRRAGKA</sequence>
<evidence type="ECO:0000256" key="1">
    <source>
        <dbReference type="SAM" id="MobiDB-lite"/>
    </source>
</evidence>
<dbReference type="PROSITE" id="PS51166">
    <property type="entry name" value="CBM20"/>
    <property type="match status" value="1"/>
</dbReference>
<protein>
    <recommendedName>
        <fullName evidence="2">CBM20 domain-containing protein</fullName>
    </recommendedName>
</protein>
<dbReference type="SUPFAM" id="SSF49452">
    <property type="entry name" value="Starch-binding domain-like"/>
    <property type="match status" value="1"/>
</dbReference>
<feature type="domain" description="CBM20" evidence="2">
    <location>
        <begin position="54"/>
        <end position="154"/>
    </location>
</feature>
<accession>E1ZN34</accession>
<dbReference type="GO" id="GO:2001070">
    <property type="term" value="F:starch binding"/>
    <property type="evidence" value="ECO:0007669"/>
    <property type="project" value="InterPro"/>
</dbReference>
<dbReference type="PANTHER" id="PTHR15048">
    <property type="entry name" value="STARCH-BINDING DOMAIN-CONTAINING PROTEIN 1"/>
    <property type="match status" value="1"/>
</dbReference>
<organism evidence="4">
    <name type="scientific">Chlorella variabilis</name>
    <name type="common">Green alga</name>
    <dbReference type="NCBI Taxonomy" id="554065"/>
    <lineage>
        <taxon>Eukaryota</taxon>
        <taxon>Viridiplantae</taxon>
        <taxon>Chlorophyta</taxon>
        <taxon>core chlorophytes</taxon>
        <taxon>Trebouxiophyceae</taxon>
        <taxon>Chlorellales</taxon>
        <taxon>Chlorellaceae</taxon>
        <taxon>Chlorella clade</taxon>
        <taxon>Chlorella</taxon>
    </lineage>
</organism>
<evidence type="ECO:0000313" key="4">
    <source>
        <dbReference type="Proteomes" id="UP000008141"/>
    </source>
</evidence>
<dbReference type="AlphaFoldDB" id="E1ZN34"/>
<reference evidence="3 4" key="1">
    <citation type="journal article" date="2010" name="Plant Cell">
        <title>The Chlorella variabilis NC64A genome reveals adaptation to photosymbiosis, coevolution with viruses, and cryptic sex.</title>
        <authorList>
            <person name="Blanc G."/>
            <person name="Duncan G."/>
            <person name="Agarkova I."/>
            <person name="Borodovsky M."/>
            <person name="Gurnon J."/>
            <person name="Kuo A."/>
            <person name="Lindquist E."/>
            <person name="Lucas S."/>
            <person name="Pangilinan J."/>
            <person name="Polle J."/>
            <person name="Salamov A."/>
            <person name="Terry A."/>
            <person name="Yamada T."/>
            <person name="Dunigan D.D."/>
            <person name="Grigoriev I.V."/>
            <person name="Claverie J.M."/>
            <person name="Van Etten J.L."/>
        </authorList>
    </citation>
    <scope>NUCLEOTIDE SEQUENCE [LARGE SCALE GENOMIC DNA]</scope>
    <source>
        <strain evidence="3 4">NC64A</strain>
    </source>
</reference>
<dbReference type="GO" id="GO:0016020">
    <property type="term" value="C:membrane"/>
    <property type="evidence" value="ECO:0007669"/>
    <property type="project" value="TreeGrafter"/>
</dbReference>
<dbReference type="Proteomes" id="UP000008141">
    <property type="component" value="Unassembled WGS sequence"/>
</dbReference>
<feature type="compositionally biased region" description="Low complexity" evidence="1">
    <location>
        <begin position="434"/>
        <end position="456"/>
    </location>
</feature>